<comment type="subcellular location">
    <subcellularLocation>
        <location evidence="1">Nucleus</location>
    </subcellularLocation>
</comment>
<comment type="caution">
    <text evidence="14">The sequence shown here is derived from an EMBL/GenBank/DDBJ whole genome shotgun (WGS) entry which is preliminary data.</text>
</comment>
<dbReference type="GO" id="GO:0031519">
    <property type="term" value="C:PcG protein complex"/>
    <property type="evidence" value="ECO:0007669"/>
    <property type="project" value="TreeGrafter"/>
</dbReference>
<name>A0AAV0XC16_9HEMI</name>
<feature type="domain" description="C2H2-type" evidence="13">
    <location>
        <begin position="398"/>
        <end position="425"/>
    </location>
</feature>
<sequence>MIKTPYNSRISKVYEEEYLDLFQKLFKNKKKDKKKIIKAVTSKELGSSKKLNKRKRRTTDREYSKNDSMQSVDIDMEAHDSNNYMVEGVGKKLEILDSRDDQTSEYRTMTDTDFTMIHTSYNSRIAKVHKEGYPELILKLLKNKKREQKNDIKAVTRKEILSPEKSNKRKQAATDKEYSKNDSLQSVDMDMEAHDSNNYMVEGVGKKLEILDSRDDQTSEYRTMTDTGMYLGQYCNQTFNNVNGVHSHENVLTGNTPLQCDVCFKTFSCKSKLHIHERTHTGEKPYACDVCGRSFTQKINLVSHTRTHSGEKPYACNVCGRSFSMKGNLVTHTRTHSGEKPYACNVCGRSFSMKGHLVTHTRTHTGEKPYACNVCCQSFSHKSTLVNHTRTHTGERPYACDVCGRSFSERSTFIVHYRIHTGERPYECGHCEKKFSKSSHCARHTRNVHFKYF</sequence>
<evidence type="ECO:0000313" key="15">
    <source>
        <dbReference type="Proteomes" id="UP001160148"/>
    </source>
</evidence>
<feature type="domain" description="C2H2-type" evidence="13">
    <location>
        <begin position="342"/>
        <end position="369"/>
    </location>
</feature>
<dbReference type="Pfam" id="PF00096">
    <property type="entry name" value="zf-C2H2"/>
    <property type="match status" value="4"/>
</dbReference>
<evidence type="ECO:0000256" key="9">
    <source>
        <dbReference type="ARBA" id="ARBA00023163"/>
    </source>
</evidence>
<dbReference type="SMART" id="SM00355">
    <property type="entry name" value="ZnF_C2H2"/>
    <property type="match status" value="7"/>
</dbReference>
<keyword evidence="7" id="KW-0805">Transcription regulation</keyword>
<dbReference type="PANTHER" id="PTHR14003">
    <property type="entry name" value="TRANSCRIPTIONAL REPRESSOR PROTEIN YY"/>
    <property type="match status" value="1"/>
</dbReference>
<evidence type="ECO:0000259" key="13">
    <source>
        <dbReference type="PROSITE" id="PS50157"/>
    </source>
</evidence>
<organism evidence="14 15">
    <name type="scientific">Macrosiphum euphorbiae</name>
    <name type="common">potato aphid</name>
    <dbReference type="NCBI Taxonomy" id="13131"/>
    <lineage>
        <taxon>Eukaryota</taxon>
        <taxon>Metazoa</taxon>
        <taxon>Ecdysozoa</taxon>
        <taxon>Arthropoda</taxon>
        <taxon>Hexapoda</taxon>
        <taxon>Insecta</taxon>
        <taxon>Pterygota</taxon>
        <taxon>Neoptera</taxon>
        <taxon>Paraneoptera</taxon>
        <taxon>Hemiptera</taxon>
        <taxon>Sternorrhyncha</taxon>
        <taxon>Aphidomorpha</taxon>
        <taxon>Aphidoidea</taxon>
        <taxon>Aphididae</taxon>
        <taxon>Macrosiphini</taxon>
        <taxon>Macrosiphum</taxon>
    </lineage>
</organism>
<dbReference type="FunFam" id="3.30.160.60:FF:001506">
    <property type="entry name" value="Zinc finger protein"/>
    <property type="match status" value="1"/>
</dbReference>
<dbReference type="SUPFAM" id="SSF57667">
    <property type="entry name" value="beta-beta-alpha zinc fingers"/>
    <property type="match status" value="4"/>
</dbReference>
<proteinExistence type="inferred from homology"/>
<gene>
    <name evidence="14" type="ORF">MEUPH1_LOCUS20180</name>
</gene>
<dbReference type="InterPro" id="IPR013087">
    <property type="entry name" value="Znf_C2H2_type"/>
</dbReference>
<evidence type="ECO:0000256" key="1">
    <source>
        <dbReference type="ARBA" id="ARBA00004123"/>
    </source>
</evidence>
<dbReference type="GO" id="GO:0008270">
    <property type="term" value="F:zinc ion binding"/>
    <property type="evidence" value="ECO:0007669"/>
    <property type="project" value="UniProtKB-KW"/>
</dbReference>
<dbReference type="AlphaFoldDB" id="A0AAV0XC16"/>
<dbReference type="GO" id="GO:0005667">
    <property type="term" value="C:transcription regulator complex"/>
    <property type="evidence" value="ECO:0007669"/>
    <property type="project" value="TreeGrafter"/>
</dbReference>
<keyword evidence="9" id="KW-0804">Transcription</keyword>
<dbReference type="Gene3D" id="3.30.160.60">
    <property type="entry name" value="Classic Zinc Finger"/>
    <property type="match status" value="7"/>
</dbReference>
<evidence type="ECO:0000256" key="3">
    <source>
        <dbReference type="ARBA" id="ARBA00022723"/>
    </source>
</evidence>
<evidence type="ECO:0000256" key="5">
    <source>
        <dbReference type="ARBA" id="ARBA00022771"/>
    </source>
</evidence>
<feature type="domain" description="C2H2-type" evidence="13">
    <location>
        <begin position="286"/>
        <end position="313"/>
    </location>
</feature>
<dbReference type="PANTHER" id="PTHR14003:SF23">
    <property type="entry name" value="ZINC FINGER PROTEIN 143"/>
    <property type="match status" value="1"/>
</dbReference>
<dbReference type="InterPro" id="IPR036236">
    <property type="entry name" value="Znf_C2H2_sf"/>
</dbReference>
<protein>
    <recommendedName>
        <fullName evidence="13">C2H2-type domain-containing protein</fullName>
    </recommendedName>
</protein>
<feature type="domain" description="C2H2-type" evidence="13">
    <location>
        <begin position="370"/>
        <end position="397"/>
    </location>
</feature>
<feature type="domain" description="C2H2-type" evidence="13">
    <location>
        <begin position="314"/>
        <end position="341"/>
    </location>
</feature>
<evidence type="ECO:0000256" key="8">
    <source>
        <dbReference type="ARBA" id="ARBA00023125"/>
    </source>
</evidence>
<feature type="domain" description="C2H2-type" evidence="13">
    <location>
        <begin position="258"/>
        <end position="285"/>
    </location>
</feature>
<dbReference type="FunFam" id="3.30.160.60:FF:002343">
    <property type="entry name" value="Zinc finger protein 33A"/>
    <property type="match status" value="2"/>
</dbReference>
<dbReference type="GO" id="GO:0000978">
    <property type="term" value="F:RNA polymerase II cis-regulatory region sequence-specific DNA binding"/>
    <property type="evidence" value="ECO:0007669"/>
    <property type="project" value="TreeGrafter"/>
</dbReference>
<dbReference type="FunFam" id="3.30.160.60:FF:001498">
    <property type="entry name" value="Zinc finger protein 404"/>
    <property type="match status" value="1"/>
</dbReference>
<evidence type="ECO:0000256" key="4">
    <source>
        <dbReference type="ARBA" id="ARBA00022737"/>
    </source>
</evidence>
<keyword evidence="8" id="KW-0238">DNA-binding</keyword>
<dbReference type="PROSITE" id="PS50157">
    <property type="entry name" value="ZINC_FINGER_C2H2_2"/>
    <property type="match status" value="7"/>
</dbReference>
<evidence type="ECO:0000256" key="11">
    <source>
        <dbReference type="PROSITE-ProRule" id="PRU00042"/>
    </source>
</evidence>
<dbReference type="FunFam" id="3.30.160.60:FF:003288">
    <property type="entry name" value="Uncharacterized protein"/>
    <property type="match status" value="2"/>
</dbReference>
<evidence type="ECO:0000256" key="2">
    <source>
        <dbReference type="ARBA" id="ARBA00006991"/>
    </source>
</evidence>
<dbReference type="EMBL" id="CARXXK010000004">
    <property type="protein sequence ID" value="CAI6365473.1"/>
    <property type="molecule type" value="Genomic_DNA"/>
</dbReference>
<dbReference type="GO" id="GO:0000785">
    <property type="term" value="C:chromatin"/>
    <property type="evidence" value="ECO:0007669"/>
    <property type="project" value="TreeGrafter"/>
</dbReference>
<keyword evidence="3" id="KW-0479">Metal-binding</keyword>
<dbReference type="PROSITE" id="PS00028">
    <property type="entry name" value="ZINC_FINGER_C2H2_1"/>
    <property type="match status" value="7"/>
</dbReference>
<reference evidence="14 15" key="1">
    <citation type="submission" date="2023-01" db="EMBL/GenBank/DDBJ databases">
        <authorList>
            <person name="Whitehead M."/>
        </authorList>
    </citation>
    <scope>NUCLEOTIDE SEQUENCE [LARGE SCALE GENOMIC DNA]</scope>
</reference>
<evidence type="ECO:0000256" key="10">
    <source>
        <dbReference type="ARBA" id="ARBA00023242"/>
    </source>
</evidence>
<evidence type="ECO:0000256" key="7">
    <source>
        <dbReference type="ARBA" id="ARBA00023015"/>
    </source>
</evidence>
<comment type="similarity">
    <text evidence="2">Belongs to the krueppel C2H2-type zinc-finger protein family.</text>
</comment>
<dbReference type="GO" id="GO:0030674">
    <property type="term" value="F:protein-macromolecule adaptor activity"/>
    <property type="evidence" value="ECO:0007669"/>
    <property type="project" value="UniProtKB-ARBA"/>
</dbReference>
<dbReference type="GO" id="GO:0000981">
    <property type="term" value="F:DNA-binding transcription factor activity, RNA polymerase II-specific"/>
    <property type="evidence" value="ECO:0007669"/>
    <property type="project" value="TreeGrafter"/>
</dbReference>
<keyword evidence="10" id="KW-0539">Nucleus</keyword>
<evidence type="ECO:0000256" key="6">
    <source>
        <dbReference type="ARBA" id="ARBA00022833"/>
    </source>
</evidence>
<keyword evidence="5 11" id="KW-0863">Zinc-finger</keyword>
<evidence type="ECO:0000256" key="12">
    <source>
        <dbReference type="SAM" id="MobiDB-lite"/>
    </source>
</evidence>
<keyword evidence="15" id="KW-1185">Reference proteome</keyword>
<accession>A0AAV0XC16</accession>
<feature type="region of interest" description="Disordered" evidence="12">
    <location>
        <begin position="162"/>
        <end position="185"/>
    </location>
</feature>
<dbReference type="Proteomes" id="UP001160148">
    <property type="component" value="Unassembled WGS sequence"/>
</dbReference>
<keyword evidence="6" id="KW-0862">Zinc</keyword>
<keyword evidence="4" id="KW-0677">Repeat</keyword>
<feature type="compositionally biased region" description="Basic and acidic residues" evidence="12">
    <location>
        <begin position="162"/>
        <end position="180"/>
    </location>
</feature>
<evidence type="ECO:0000313" key="14">
    <source>
        <dbReference type="EMBL" id="CAI6365473.1"/>
    </source>
</evidence>
<feature type="region of interest" description="Disordered" evidence="12">
    <location>
        <begin position="47"/>
        <end position="71"/>
    </location>
</feature>
<dbReference type="FunFam" id="3.30.160.60:FF:000688">
    <property type="entry name" value="zinc finger protein 197 isoform X1"/>
    <property type="match status" value="1"/>
</dbReference>
<feature type="domain" description="C2H2-type" evidence="13">
    <location>
        <begin position="426"/>
        <end position="449"/>
    </location>
</feature>